<sequence length="320" mass="38300">MIDALVEKLKGELVQTHASWVILTEDFAYKIKKPVNFGFLDYSTLEKRRENCLREVELNRRLCPWVYVGVLAVVKVGSEYFLEGEGEVVEYAVKMRRIPEERLMKNLLDKLTEEDLRRLAKHLFDFHQRAERKDEFGRLELMKFNTDENFMQTQKYVGTTIEEEDYNFIKSATEEFYKKYAPLFEKRMKEGRIRDGHGDIRLEHVAFLEEGICIFDCIEFNERFRCGDVLNDMCFLSMELEFNGREDLAKVYEEEYKRLSQDPEFDLFLPFFKCYRAYVRGKVESFMLDDPNLPEEEKQEHKERASRLFKLSRKYAESLV</sequence>
<dbReference type="InterPro" id="IPR052732">
    <property type="entry name" value="Cell-binding_unc_protein"/>
</dbReference>
<dbReference type="SUPFAM" id="SSF56112">
    <property type="entry name" value="Protein kinase-like (PK-like)"/>
    <property type="match status" value="1"/>
</dbReference>
<name>A0A7C5SY49_9AQUI</name>
<keyword evidence="1" id="KW-0418">Kinase</keyword>
<dbReference type="PANTHER" id="PTHR43883">
    <property type="entry name" value="SLR0207 PROTEIN"/>
    <property type="match status" value="1"/>
</dbReference>
<evidence type="ECO:0000313" key="1">
    <source>
        <dbReference type="EMBL" id="HHO73740.1"/>
    </source>
</evidence>
<gene>
    <name evidence="1" type="ORF">ENN04_03790</name>
</gene>
<comment type="caution">
    <text evidence="1">The sequence shown here is derived from an EMBL/GenBank/DDBJ whole genome shotgun (WGS) entry which is preliminary data.</text>
</comment>
<organism evidence="1">
    <name type="scientific">Thermocrinis ruber</name>
    <dbReference type="NCBI Taxonomy" id="75906"/>
    <lineage>
        <taxon>Bacteria</taxon>
        <taxon>Pseudomonadati</taxon>
        <taxon>Aquificota</taxon>
        <taxon>Aquificia</taxon>
        <taxon>Aquificales</taxon>
        <taxon>Aquificaceae</taxon>
        <taxon>Thermocrinis</taxon>
    </lineage>
</organism>
<protein>
    <submittedName>
        <fullName evidence="1">Gluconokinase</fullName>
    </submittedName>
</protein>
<accession>A0A7C5SY49</accession>
<reference evidence="1" key="1">
    <citation type="journal article" date="2020" name="mSystems">
        <title>Genome- and Community-Level Interaction Insights into Carbon Utilization and Element Cycling Functions of Hydrothermarchaeota in Hydrothermal Sediment.</title>
        <authorList>
            <person name="Zhou Z."/>
            <person name="Liu Y."/>
            <person name="Xu W."/>
            <person name="Pan J."/>
            <person name="Luo Z.H."/>
            <person name="Li M."/>
        </authorList>
    </citation>
    <scope>NUCLEOTIDE SEQUENCE [LARGE SCALE GENOMIC DNA]</scope>
    <source>
        <strain evidence="1">SpSt-114</strain>
    </source>
</reference>
<dbReference type="GO" id="GO:0016301">
    <property type="term" value="F:kinase activity"/>
    <property type="evidence" value="ECO:0007669"/>
    <property type="project" value="UniProtKB-KW"/>
</dbReference>
<proteinExistence type="predicted"/>
<dbReference type="EMBL" id="DSAC01000045">
    <property type="protein sequence ID" value="HHO73740.1"/>
    <property type="molecule type" value="Genomic_DNA"/>
</dbReference>
<dbReference type="InterPro" id="IPR011009">
    <property type="entry name" value="Kinase-like_dom_sf"/>
</dbReference>
<dbReference type="PANTHER" id="PTHR43883:SF1">
    <property type="entry name" value="GLUCONOKINASE"/>
    <property type="match status" value="1"/>
</dbReference>
<dbReference type="AlphaFoldDB" id="A0A7C5SY49"/>
<keyword evidence="1" id="KW-0808">Transferase</keyword>